<dbReference type="Proteomes" id="UP000290809">
    <property type="component" value="Unassembled WGS sequence"/>
</dbReference>
<evidence type="ECO:0000313" key="1">
    <source>
        <dbReference type="EMBL" id="RTG90348.1"/>
    </source>
</evidence>
<dbReference type="EMBL" id="QMKO01001448">
    <property type="protein sequence ID" value="RTG90348.1"/>
    <property type="molecule type" value="Genomic_DNA"/>
</dbReference>
<dbReference type="AlphaFoldDB" id="A0A430QRM7"/>
<comment type="caution">
    <text evidence="1">The sequence shown here is derived from an EMBL/GenBank/DDBJ whole genome shotgun (WGS) entry which is preliminary data.</text>
</comment>
<protein>
    <submittedName>
        <fullName evidence="1">Uncharacterized protein</fullName>
    </submittedName>
</protein>
<gene>
    <name evidence="1" type="ORF">DC041_0005179</name>
</gene>
<sequence length="117" mass="13149">MEKIIEKATGNHLDKHQLIVSSQYGFISKTSCITCYLEHCKMNSGSGRKLVVTLYFDFTKGFEKAQNSSLLIKPKTLGIGGKIHKWIISILKDRIQEVKIGQNFSDPKNITSSIFQG</sequence>
<proteinExistence type="predicted"/>
<name>A0A430QRM7_SCHBO</name>
<reference evidence="1 2" key="1">
    <citation type="journal article" date="2019" name="PLoS Pathog.">
        <title>Genome sequence of the bovine parasite Schistosoma bovis Tanzania.</title>
        <authorList>
            <person name="Oey H."/>
            <person name="Zakrzewski M."/>
            <person name="Gobert G."/>
            <person name="Gravermann K."/>
            <person name="Stoye J."/>
            <person name="Jones M."/>
            <person name="Mcmanus D."/>
            <person name="Krause L."/>
        </authorList>
    </citation>
    <scope>NUCLEOTIDE SEQUENCE [LARGE SCALE GENOMIC DNA]</scope>
    <source>
        <strain evidence="1 2">TAN1997</strain>
    </source>
</reference>
<accession>A0A430QRM7</accession>
<evidence type="ECO:0000313" key="2">
    <source>
        <dbReference type="Proteomes" id="UP000290809"/>
    </source>
</evidence>
<keyword evidence="2" id="KW-1185">Reference proteome</keyword>
<organism evidence="1 2">
    <name type="scientific">Schistosoma bovis</name>
    <name type="common">Blood fluke</name>
    <dbReference type="NCBI Taxonomy" id="6184"/>
    <lineage>
        <taxon>Eukaryota</taxon>
        <taxon>Metazoa</taxon>
        <taxon>Spiralia</taxon>
        <taxon>Lophotrochozoa</taxon>
        <taxon>Platyhelminthes</taxon>
        <taxon>Trematoda</taxon>
        <taxon>Digenea</taxon>
        <taxon>Strigeidida</taxon>
        <taxon>Schistosomatoidea</taxon>
        <taxon>Schistosomatidae</taxon>
        <taxon>Schistosoma</taxon>
    </lineage>
</organism>